<dbReference type="GO" id="GO:0034553">
    <property type="term" value="P:mitochondrial respiratory chain complex II assembly"/>
    <property type="evidence" value="ECO:0007669"/>
    <property type="project" value="UniProtKB-UniRule"/>
</dbReference>
<accession>A0A8S2GCF4</accession>
<evidence type="ECO:0000256" key="3">
    <source>
        <dbReference type="ARBA" id="ARBA00022946"/>
    </source>
</evidence>
<reference evidence="7" key="1">
    <citation type="submission" date="2021-02" db="EMBL/GenBank/DDBJ databases">
        <authorList>
            <person name="Nowell W R."/>
        </authorList>
    </citation>
    <scope>NUCLEOTIDE SEQUENCE</scope>
</reference>
<proteinExistence type="inferred from homology"/>
<dbReference type="GO" id="GO:0005758">
    <property type="term" value="C:mitochondrial intermembrane space"/>
    <property type="evidence" value="ECO:0007669"/>
    <property type="project" value="TreeGrafter"/>
</dbReference>
<dbReference type="EMBL" id="CAJOBA010019216">
    <property type="protein sequence ID" value="CAF3902870.1"/>
    <property type="molecule type" value="Genomic_DNA"/>
</dbReference>
<comment type="subunit">
    <text evidence="6">Interacts with the iron-sulfur protein subunit within the SDH catalytic dimer.</text>
</comment>
<dbReference type="PANTHER" id="PTHR13137">
    <property type="entry name" value="DC11 ACN9 HOMOLOG"/>
    <property type="match status" value="1"/>
</dbReference>
<dbReference type="Pfam" id="PF13233">
    <property type="entry name" value="Complex1_LYR_2"/>
    <property type="match status" value="1"/>
</dbReference>
<dbReference type="InterPro" id="IPR008381">
    <property type="entry name" value="SDHAF3/Sdh7"/>
</dbReference>
<comment type="caution">
    <text evidence="7">The sequence shown here is derived from an EMBL/GenBank/DDBJ whole genome shotgun (WGS) entry which is preliminary data.</text>
</comment>
<evidence type="ECO:0000256" key="6">
    <source>
        <dbReference type="RuleBase" id="RU368039"/>
    </source>
</evidence>
<gene>
    <name evidence="7" type="ORF">OVA965_LOCUS46226</name>
    <name evidence="8" type="ORF">TMI583_LOCUS20743</name>
</gene>
<dbReference type="GO" id="GO:0005759">
    <property type="term" value="C:mitochondrial matrix"/>
    <property type="evidence" value="ECO:0007669"/>
    <property type="project" value="UniProtKB-SubCell"/>
</dbReference>
<evidence type="ECO:0000313" key="9">
    <source>
        <dbReference type="Proteomes" id="UP000677228"/>
    </source>
</evidence>
<comment type="subcellular location">
    <subcellularLocation>
        <location evidence="1 6">Mitochondrion matrix</location>
    </subcellularLocation>
</comment>
<evidence type="ECO:0000313" key="8">
    <source>
        <dbReference type="EMBL" id="CAF3902870.1"/>
    </source>
</evidence>
<evidence type="ECO:0000256" key="1">
    <source>
        <dbReference type="ARBA" id="ARBA00004305"/>
    </source>
</evidence>
<evidence type="ECO:0000256" key="2">
    <source>
        <dbReference type="ARBA" id="ARBA00006020"/>
    </source>
</evidence>
<keyword evidence="3" id="KW-0809">Transit peptide</keyword>
<dbReference type="Proteomes" id="UP000682733">
    <property type="component" value="Unassembled WGS sequence"/>
</dbReference>
<keyword evidence="5 6" id="KW-0143">Chaperone</keyword>
<dbReference type="CDD" id="cd20270">
    <property type="entry name" value="Complex1_LYR_SDHAF3_LYRM10"/>
    <property type="match status" value="1"/>
</dbReference>
<sequence>KLFLKIHMYESIFGVQHRLRVLTLYKTLLRLHHSLSKELGNQYVKDEFRRHKKIQPEFINKFMIE</sequence>
<comment type="similarity">
    <text evidence="2 6">Belongs to the complex I LYR family. SDHAF3 subfamily.</text>
</comment>
<evidence type="ECO:0000256" key="4">
    <source>
        <dbReference type="ARBA" id="ARBA00023128"/>
    </source>
</evidence>
<dbReference type="AlphaFoldDB" id="A0A8S2GCF4"/>
<dbReference type="GO" id="GO:0006105">
    <property type="term" value="P:succinate metabolic process"/>
    <property type="evidence" value="ECO:0007669"/>
    <property type="project" value="TreeGrafter"/>
</dbReference>
<protein>
    <recommendedName>
        <fullName evidence="6">Succinate dehydrogenase assembly factor 3</fullName>
        <shortName evidence="6">SDH assembly factor 3</shortName>
        <shortName evidence="6">SDHAF3</shortName>
    </recommendedName>
</protein>
<dbReference type="EMBL" id="CAJNOK010083976">
    <property type="protein sequence ID" value="CAF1686685.1"/>
    <property type="molecule type" value="Genomic_DNA"/>
</dbReference>
<comment type="function">
    <text evidence="6">Plays an essential role in the assembly of succinate dehydrogenase (SDH), an enzyme complex (also referred to as respiratory complex II) that is a component of both the tricarboxylic acid (TCA) cycle and the mitochondrial electron transport chain, and which couples the oxidation of succinate to fumarate with the reduction of ubiquinone (coenzyme Q) to ubiquinol. Promotes maturation of the iron-sulfur protein subunit of the SDH catalytic dimer, protecting it from the deleterious effects of oxidants. May act together with SDHAF1.</text>
</comment>
<feature type="non-terminal residue" evidence="7">
    <location>
        <position position="1"/>
    </location>
</feature>
<name>A0A8S2GCF4_9BILA</name>
<dbReference type="Proteomes" id="UP000677228">
    <property type="component" value="Unassembled WGS sequence"/>
</dbReference>
<dbReference type="PANTHER" id="PTHR13137:SF6">
    <property type="entry name" value="SUCCINATE DEHYDROGENASE ASSEMBLY FACTOR 3, MITOCHONDRIAL"/>
    <property type="match status" value="1"/>
</dbReference>
<evidence type="ECO:0000313" key="7">
    <source>
        <dbReference type="EMBL" id="CAF1686685.1"/>
    </source>
</evidence>
<evidence type="ECO:0000256" key="5">
    <source>
        <dbReference type="ARBA" id="ARBA00023186"/>
    </source>
</evidence>
<keyword evidence="4 6" id="KW-0496">Mitochondrion</keyword>
<organism evidence="7 9">
    <name type="scientific">Didymodactylos carnosus</name>
    <dbReference type="NCBI Taxonomy" id="1234261"/>
    <lineage>
        <taxon>Eukaryota</taxon>
        <taxon>Metazoa</taxon>
        <taxon>Spiralia</taxon>
        <taxon>Gnathifera</taxon>
        <taxon>Rotifera</taxon>
        <taxon>Eurotatoria</taxon>
        <taxon>Bdelloidea</taxon>
        <taxon>Philodinida</taxon>
        <taxon>Philodinidae</taxon>
        <taxon>Didymodactylos</taxon>
    </lineage>
</organism>